<dbReference type="EMBL" id="GL379819">
    <property type="protein sequence ID" value="EGT47157.1"/>
    <property type="molecule type" value="Genomic_DNA"/>
</dbReference>
<name>G0MY19_CAEBE</name>
<sequence length="697" mass="82808">MQRKRATPPEKRKRRELKPIGYNIANETLFIFLFISSINTQLISEMTCYRLDRDPSDSGMDLHNTLTPNTFLNMVEQFTPMEDIVLLVRVKSLILLFKMCSFQKAGEKIVENENLTLREYFRLGVFRKSNYFYVLVALFYLYWLFYGICYFKKSRNEFDVFVKVNYMYFSMEFSNFQSFRGFHSKNVIMMIYVIFIILAVFNMFYTLEWVQYYTNASDNRGIKLQEFFNEYDESIRFASDRSTCYMDEMATELDEIESFHNRVQRYYHQNIQSTIHIENMMGEVVATFENNCNSTTSQCGEQKMSNWSIVADFKTKNFVLNFDTAPKWNECINEYKELKQKYLKNVKPGYSGIVKEWRERLTLLKNVYIRIERLFVMPDPSIISYPYWMLFIFCAIVVLISICSLVAMFRDHNYLSNNGIAVPLASYLKKLHYFIVGTACIALLWSWIVILFSSASHSLYLNVLRDSEMEVLGKLNISTNNGTVHFRLIDFLNSTDETVIEELLGINPQEILKKNETLMNHFSKWRKEVNGKLNKNVSFYEPIQNFCEEFHMVLNANEGKWINKIKLEFNGFLQLCELTKRDCFFCGFKKDLEQTERAAKYIRELSLTVANRSGDDLEDFRFLHEKYRLQMWNDYVAPITFLEVPSIVFLIILYVLSFMMMISISFVENEHVQETFADRYEFYKLNTADRGLYWFNN</sequence>
<dbReference type="OMA" id="ADRGLYW"/>
<keyword evidence="3" id="KW-1185">Reference proteome</keyword>
<dbReference type="AlphaFoldDB" id="G0MY19"/>
<dbReference type="FunCoup" id="G0MY19">
    <property type="interactions" value="141"/>
</dbReference>
<keyword evidence="1" id="KW-0812">Transmembrane</keyword>
<evidence type="ECO:0000256" key="1">
    <source>
        <dbReference type="SAM" id="Phobius"/>
    </source>
</evidence>
<accession>G0MY19</accession>
<keyword evidence="1" id="KW-0472">Membrane</keyword>
<evidence type="ECO:0000313" key="3">
    <source>
        <dbReference type="Proteomes" id="UP000008068"/>
    </source>
</evidence>
<protein>
    <submittedName>
        <fullName evidence="2">Uncharacterized protein</fullName>
    </submittedName>
</protein>
<reference evidence="3" key="1">
    <citation type="submission" date="2011-07" db="EMBL/GenBank/DDBJ databases">
        <authorList>
            <consortium name="Caenorhabditis brenneri Sequencing and Analysis Consortium"/>
            <person name="Wilson R.K."/>
        </authorList>
    </citation>
    <scope>NUCLEOTIDE SEQUENCE [LARGE SCALE GENOMIC DNA]</scope>
    <source>
        <strain evidence="3">PB2801</strain>
    </source>
</reference>
<dbReference type="eggNOG" id="ENOG502TH5F">
    <property type="taxonomic scope" value="Eukaryota"/>
</dbReference>
<organism evidence="3">
    <name type="scientific">Caenorhabditis brenneri</name>
    <name type="common">Nematode worm</name>
    <dbReference type="NCBI Taxonomy" id="135651"/>
    <lineage>
        <taxon>Eukaryota</taxon>
        <taxon>Metazoa</taxon>
        <taxon>Ecdysozoa</taxon>
        <taxon>Nematoda</taxon>
        <taxon>Chromadorea</taxon>
        <taxon>Rhabditida</taxon>
        <taxon>Rhabditina</taxon>
        <taxon>Rhabditomorpha</taxon>
        <taxon>Rhabditoidea</taxon>
        <taxon>Rhabditidae</taxon>
        <taxon>Peloderinae</taxon>
        <taxon>Caenorhabditis</taxon>
    </lineage>
</organism>
<gene>
    <name evidence="2" type="ORF">CAEBREN_04717</name>
</gene>
<evidence type="ECO:0000313" key="2">
    <source>
        <dbReference type="EMBL" id="EGT47157.1"/>
    </source>
</evidence>
<dbReference type="InParanoid" id="G0MY19"/>
<feature type="transmembrane region" description="Helical" evidence="1">
    <location>
        <begin position="387"/>
        <end position="410"/>
    </location>
</feature>
<dbReference type="OrthoDB" id="5869491at2759"/>
<proteinExistence type="predicted"/>
<keyword evidence="1" id="KW-1133">Transmembrane helix</keyword>
<dbReference type="HOGENOM" id="CLU_481112_0_0_1"/>
<feature type="transmembrane region" description="Helical" evidence="1">
    <location>
        <begin position="187"/>
        <end position="205"/>
    </location>
</feature>
<feature type="transmembrane region" description="Helical" evidence="1">
    <location>
        <begin position="431"/>
        <end position="452"/>
    </location>
</feature>
<dbReference type="Proteomes" id="UP000008068">
    <property type="component" value="Unassembled WGS sequence"/>
</dbReference>
<feature type="transmembrane region" description="Helical" evidence="1">
    <location>
        <begin position="635"/>
        <end position="656"/>
    </location>
</feature>
<feature type="transmembrane region" description="Helical" evidence="1">
    <location>
        <begin position="131"/>
        <end position="151"/>
    </location>
</feature>